<dbReference type="PROSITE" id="PS50198">
    <property type="entry name" value="PPIC_PPIASE_2"/>
    <property type="match status" value="1"/>
</dbReference>
<protein>
    <submittedName>
        <fullName evidence="4">Foldase protein PrsA</fullName>
    </submittedName>
</protein>
<evidence type="ECO:0000313" key="4">
    <source>
        <dbReference type="EMBL" id="KKQ90641.1"/>
    </source>
</evidence>
<dbReference type="EMBL" id="LBVO01000001">
    <property type="protein sequence ID" value="KKQ90641.1"/>
    <property type="molecule type" value="Genomic_DNA"/>
</dbReference>
<feature type="domain" description="PpiC" evidence="3">
    <location>
        <begin position="213"/>
        <end position="319"/>
    </location>
</feature>
<dbReference type="InterPro" id="IPR050245">
    <property type="entry name" value="PrsA_foldase"/>
</dbReference>
<organism evidence="4 5">
    <name type="scientific">Berkelbacteria bacterium GW2011_GWA2_38_9</name>
    <dbReference type="NCBI Taxonomy" id="1618334"/>
    <lineage>
        <taxon>Bacteria</taxon>
        <taxon>Candidatus Berkelbacteria</taxon>
    </lineage>
</organism>
<dbReference type="Pfam" id="PF13616">
    <property type="entry name" value="Rotamase_3"/>
    <property type="match status" value="1"/>
</dbReference>
<dbReference type="InterPro" id="IPR027304">
    <property type="entry name" value="Trigger_fact/SurA_dom_sf"/>
</dbReference>
<comment type="caution">
    <text evidence="4">The sequence shown here is derived from an EMBL/GenBank/DDBJ whole genome shotgun (WGS) entry which is preliminary data.</text>
</comment>
<dbReference type="Gene3D" id="3.10.50.40">
    <property type="match status" value="1"/>
</dbReference>
<dbReference type="InterPro" id="IPR046357">
    <property type="entry name" value="PPIase_dom_sf"/>
</dbReference>
<dbReference type="PANTHER" id="PTHR47245:SF2">
    <property type="entry name" value="PEPTIDYL-PROLYL CIS-TRANS ISOMERASE HP_0175-RELATED"/>
    <property type="match status" value="1"/>
</dbReference>
<keyword evidence="2" id="KW-0812">Transmembrane</keyword>
<dbReference type="AlphaFoldDB" id="A0A0G0PMZ1"/>
<evidence type="ECO:0000313" key="5">
    <source>
        <dbReference type="Proteomes" id="UP000033934"/>
    </source>
</evidence>
<accession>A0A0G0PMZ1</accession>
<sequence length="349" mass="40031">MKLPDKNTFDWQKIKDQTSSTIIDVAKKTKKNTQKIISPSKSIITTPRFRRIFYTLLALIIVYLIIAVSFAPKVYKFQTPNKISTFVETIVPYPAAIIAHRTVALSRVKSDVKLVEYFINTTKTTDRYQGINIPENLYDRAIEATLIDEIAQTNHISVSDKEVEDAWQNILAEEEGFGDVDMILKEFHSTSSKHLKLFITETLLREKVEEKLPKRRKVSHILVAFDKNDENSKNKARAKIEKVKKDIETGTKFSDSAKEHSEDAKSRDNGGDLGWVDVAFQLEGQDEKTFRDAIFKTKIGQSSDIIETHLGYHLVMPTEEKGILDKSMSQIIEETRTQTKIIRFLKFDK</sequence>
<dbReference type="SUPFAM" id="SSF54534">
    <property type="entry name" value="FKBP-like"/>
    <property type="match status" value="1"/>
</dbReference>
<reference evidence="4 5" key="1">
    <citation type="journal article" date="2015" name="Nature">
        <title>rRNA introns, odd ribosomes, and small enigmatic genomes across a large radiation of phyla.</title>
        <authorList>
            <person name="Brown C.T."/>
            <person name="Hug L.A."/>
            <person name="Thomas B.C."/>
            <person name="Sharon I."/>
            <person name="Castelle C.J."/>
            <person name="Singh A."/>
            <person name="Wilkins M.J."/>
            <person name="Williams K.H."/>
            <person name="Banfield J.F."/>
        </authorList>
    </citation>
    <scope>NUCLEOTIDE SEQUENCE [LARGE SCALE GENOMIC DNA]</scope>
</reference>
<keyword evidence="2" id="KW-1133">Transmembrane helix</keyword>
<evidence type="ECO:0000259" key="3">
    <source>
        <dbReference type="PROSITE" id="PS50198"/>
    </source>
</evidence>
<keyword evidence="2" id="KW-0472">Membrane</keyword>
<evidence type="ECO:0000256" key="1">
    <source>
        <dbReference type="PROSITE-ProRule" id="PRU00278"/>
    </source>
</evidence>
<keyword evidence="1" id="KW-0413">Isomerase</keyword>
<dbReference type="InterPro" id="IPR000297">
    <property type="entry name" value="PPIase_PpiC"/>
</dbReference>
<evidence type="ECO:0000256" key="2">
    <source>
        <dbReference type="SAM" id="Phobius"/>
    </source>
</evidence>
<dbReference type="GO" id="GO:0003755">
    <property type="term" value="F:peptidyl-prolyl cis-trans isomerase activity"/>
    <property type="evidence" value="ECO:0007669"/>
    <property type="project" value="UniProtKB-KW"/>
</dbReference>
<dbReference type="SUPFAM" id="SSF109998">
    <property type="entry name" value="Triger factor/SurA peptide-binding domain-like"/>
    <property type="match status" value="1"/>
</dbReference>
<dbReference type="Proteomes" id="UP000033934">
    <property type="component" value="Unassembled WGS sequence"/>
</dbReference>
<name>A0A0G0PMZ1_9BACT</name>
<keyword evidence="1" id="KW-0697">Rotamase</keyword>
<proteinExistence type="predicted"/>
<feature type="transmembrane region" description="Helical" evidence="2">
    <location>
        <begin position="52"/>
        <end position="71"/>
    </location>
</feature>
<gene>
    <name evidence="4" type="ORF">UT11_C0001G0006</name>
</gene>
<dbReference type="PANTHER" id="PTHR47245">
    <property type="entry name" value="PEPTIDYLPROLYL ISOMERASE"/>
    <property type="match status" value="1"/>
</dbReference>